<accession>A0ABV4YJ31</accession>
<evidence type="ECO:0000313" key="2">
    <source>
        <dbReference type="Proteomes" id="UP001576776"/>
    </source>
</evidence>
<organism evidence="1 2">
    <name type="scientific">Floridaenema fluviatile BLCC-F154</name>
    <dbReference type="NCBI Taxonomy" id="3153640"/>
    <lineage>
        <taxon>Bacteria</taxon>
        <taxon>Bacillati</taxon>
        <taxon>Cyanobacteriota</taxon>
        <taxon>Cyanophyceae</taxon>
        <taxon>Oscillatoriophycideae</taxon>
        <taxon>Aerosakkonematales</taxon>
        <taxon>Aerosakkonemataceae</taxon>
        <taxon>Floridanema</taxon>
        <taxon>Floridanema fluviatile</taxon>
    </lineage>
</organism>
<sequence>MNQQQLSQEELELLSGFVDFFLPLNEEEEKLFQVRFFGGC</sequence>
<reference evidence="1 2" key="1">
    <citation type="submission" date="2024-09" db="EMBL/GenBank/DDBJ databases">
        <title>Floridaenema gen nov. (Aerosakkonemataceae, Aerosakkonematales ord. nov., Cyanobacteria) from benthic tropical and subtropical fresh waters, with the description of four new species.</title>
        <authorList>
            <person name="Moretto J.A."/>
            <person name="Berthold D.E."/>
            <person name="Lefler F.W."/>
            <person name="Huang I.-S."/>
            <person name="Laughinghouse H. IV."/>
        </authorList>
    </citation>
    <scope>NUCLEOTIDE SEQUENCE [LARGE SCALE GENOMIC DNA]</scope>
    <source>
        <strain evidence="1 2">BLCC-F154</strain>
    </source>
</reference>
<dbReference type="EMBL" id="JBHFNS010000090">
    <property type="protein sequence ID" value="MFB2938506.1"/>
    <property type="molecule type" value="Genomic_DNA"/>
</dbReference>
<dbReference type="RefSeq" id="WP_413259988.1">
    <property type="nucleotide sequence ID" value="NZ_JBHFNS010000090.1"/>
</dbReference>
<protein>
    <submittedName>
        <fullName evidence="1">Uncharacterized protein</fullName>
    </submittedName>
</protein>
<dbReference type="Proteomes" id="UP001576776">
    <property type="component" value="Unassembled WGS sequence"/>
</dbReference>
<gene>
    <name evidence="1" type="ORF">ACE1B6_24930</name>
</gene>
<comment type="caution">
    <text evidence="1">The sequence shown here is derived from an EMBL/GenBank/DDBJ whole genome shotgun (WGS) entry which is preliminary data.</text>
</comment>
<evidence type="ECO:0000313" key="1">
    <source>
        <dbReference type="EMBL" id="MFB2938506.1"/>
    </source>
</evidence>
<name>A0ABV4YJ31_9CYAN</name>
<keyword evidence="2" id="KW-1185">Reference proteome</keyword>
<proteinExistence type="predicted"/>